<evidence type="ECO:0000313" key="8">
    <source>
        <dbReference type="Proteomes" id="UP000309016"/>
    </source>
</evidence>
<dbReference type="OrthoDB" id="9806937at2"/>
<keyword evidence="8" id="KW-1185">Reference proteome</keyword>
<feature type="transmembrane region" description="Helical" evidence="6">
    <location>
        <begin position="168"/>
        <end position="189"/>
    </location>
</feature>
<feature type="transmembrane region" description="Helical" evidence="6">
    <location>
        <begin position="396"/>
        <end position="414"/>
    </location>
</feature>
<dbReference type="KEGG" id="afla:FHG64_06555"/>
<protein>
    <submittedName>
        <fullName evidence="7">Amino acid permease</fullName>
    </submittedName>
</protein>
<feature type="transmembrane region" description="Helical" evidence="6">
    <location>
        <begin position="241"/>
        <end position="263"/>
    </location>
</feature>
<accession>A0A5B7X7C9</accession>
<dbReference type="GO" id="GO:0005886">
    <property type="term" value="C:plasma membrane"/>
    <property type="evidence" value="ECO:0007669"/>
    <property type="project" value="UniProtKB-SubCell"/>
</dbReference>
<keyword evidence="5 6" id="KW-0472">Membrane</keyword>
<evidence type="ECO:0000256" key="2">
    <source>
        <dbReference type="ARBA" id="ARBA00022475"/>
    </source>
</evidence>
<name>A0A5B7X7C9_9FLAO</name>
<dbReference type="PANTHER" id="PTHR42770">
    <property type="entry name" value="AMINO ACID TRANSPORTER-RELATED"/>
    <property type="match status" value="1"/>
</dbReference>
<keyword evidence="3 6" id="KW-0812">Transmembrane</keyword>
<organism evidence="7 8">
    <name type="scientific">Antarcticibacterium flavum</name>
    <dbReference type="NCBI Taxonomy" id="2058175"/>
    <lineage>
        <taxon>Bacteria</taxon>
        <taxon>Pseudomonadati</taxon>
        <taxon>Bacteroidota</taxon>
        <taxon>Flavobacteriia</taxon>
        <taxon>Flavobacteriales</taxon>
        <taxon>Flavobacteriaceae</taxon>
        <taxon>Antarcticibacterium</taxon>
    </lineage>
</organism>
<feature type="transmembrane region" description="Helical" evidence="6">
    <location>
        <begin position="364"/>
        <end position="384"/>
    </location>
</feature>
<dbReference type="InterPro" id="IPR002293">
    <property type="entry name" value="AA/rel_permease1"/>
</dbReference>
<dbReference type="GO" id="GO:0022857">
    <property type="term" value="F:transmembrane transporter activity"/>
    <property type="evidence" value="ECO:0007669"/>
    <property type="project" value="InterPro"/>
</dbReference>
<sequence>MPPIHTSSSFNNITKKEDKQENLLRTIGIFGLSTNIINIIVGSGIFVLPAIVAAGMGAGGIIAYLFCGLLIGLIMLCFAEVGSKITTTGGLYTYIETAFGKYAGFLSGNLYLMAVLAADAAVSNALVNILAVAFPLFESQIIRLLFLLIIFLGLAGFNILGIKQGIGLVKLLVVAKILPLLLLVIIGSFKIEIASISIETWPEFGQLGTTSLVLFFAFMGGETGLNVSGEVKKPNKNIPRAIFAGITTVVVLYVFIQLVAQGVLGDELADQNAPLAETAARVFGSQGFMLLTAGAAVSMFGYLSGSILNMPRVVYALSRDRVIPVKAFSKVHSRFKTPHLAILTYAVAGFVIAAFGTFEKLAVIATGGLLLQYLGVALAVIKLRYTRKSRPGEFKIPGGLIVPLLSVGIIAYFLSKMTYAQAMGTLAATILLTIIYIINRKISIENKNTKKL</sequence>
<feature type="transmembrane region" description="Helical" evidence="6">
    <location>
        <begin position="110"/>
        <end position="134"/>
    </location>
</feature>
<evidence type="ECO:0000256" key="1">
    <source>
        <dbReference type="ARBA" id="ARBA00004651"/>
    </source>
</evidence>
<evidence type="ECO:0000256" key="6">
    <source>
        <dbReference type="SAM" id="Phobius"/>
    </source>
</evidence>
<keyword evidence="4 6" id="KW-1133">Transmembrane helix</keyword>
<dbReference type="Proteomes" id="UP000309016">
    <property type="component" value="Chromosome"/>
</dbReference>
<dbReference type="PANTHER" id="PTHR42770:SF7">
    <property type="entry name" value="MEMBRANE PROTEIN"/>
    <property type="match status" value="1"/>
</dbReference>
<dbReference type="AlphaFoldDB" id="A0A5B7X7C9"/>
<dbReference type="PIRSF" id="PIRSF006060">
    <property type="entry name" value="AA_transporter"/>
    <property type="match status" value="1"/>
</dbReference>
<evidence type="ECO:0000256" key="3">
    <source>
        <dbReference type="ARBA" id="ARBA00022692"/>
    </source>
</evidence>
<dbReference type="Pfam" id="PF13520">
    <property type="entry name" value="AA_permease_2"/>
    <property type="match status" value="1"/>
</dbReference>
<dbReference type="InterPro" id="IPR050367">
    <property type="entry name" value="APC_superfamily"/>
</dbReference>
<comment type="subcellular location">
    <subcellularLocation>
        <location evidence="1">Cell membrane</location>
        <topology evidence="1">Multi-pass membrane protein</topology>
    </subcellularLocation>
</comment>
<feature type="transmembrane region" description="Helical" evidence="6">
    <location>
        <begin position="340"/>
        <end position="358"/>
    </location>
</feature>
<evidence type="ECO:0000256" key="5">
    <source>
        <dbReference type="ARBA" id="ARBA00023136"/>
    </source>
</evidence>
<feature type="transmembrane region" description="Helical" evidence="6">
    <location>
        <begin position="420"/>
        <end position="438"/>
    </location>
</feature>
<feature type="transmembrane region" description="Helical" evidence="6">
    <location>
        <begin position="209"/>
        <end position="229"/>
    </location>
</feature>
<dbReference type="Gene3D" id="1.20.1740.10">
    <property type="entry name" value="Amino acid/polyamine transporter I"/>
    <property type="match status" value="1"/>
</dbReference>
<feature type="transmembrane region" description="Helical" evidence="6">
    <location>
        <begin position="29"/>
        <end position="55"/>
    </location>
</feature>
<feature type="transmembrane region" description="Helical" evidence="6">
    <location>
        <begin position="283"/>
        <end position="303"/>
    </location>
</feature>
<proteinExistence type="predicted"/>
<feature type="transmembrane region" description="Helical" evidence="6">
    <location>
        <begin position="61"/>
        <end position="79"/>
    </location>
</feature>
<evidence type="ECO:0000313" key="7">
    <source>
        <dbReference type="EMBL" id="QCY71374.1"/>
    </source>
</evidence>
<evidence type="ECO:0000256" key="4">
    <source>
        <dbReference type="ARBA" id="ARBA00022989"/>
    </source>
</evidence>
<feature type="transmembrane region" description="Helical" evidence="6">
    <location>
        <begin position="140"/>
        <end position="161"/>
    </location>
</feature>
<keyword evidence="2" id="KW-1003">Cell membrane</keyword>
<gene>
    <name evidence="7" type="ORF">FHG64_06555</name>
</gene>
<reference evidence="7 8" key="1">
    <citation type="submission" date="2019-06" db="EMBL/GenBank/DDBJ databases">
        <title>Complete genome sequence of Antarcticibacterium flavum KCTC 52984T from an Antarctic marine sediment.</title>
        <authorList>
            <person name="Lee Y.M."/>
            <person name="Shin S.C."/>
        </authorList>
    </citation>
    <scope>NUCLEOTIDE SEQUENCE [LARGE SCALE GENOMIC DNA]</scope>
    <source>
        <strain evidence="7 8">KCTC 52984</strain>
    </source>
</reference>
<dbReference type="EMBL" id="CP040812">
    <property type="protein sequence ID" value="QCY71374.1"/>
    <property type="molecule type" value="Genomic_DNA"/>
</dbReference>